<keyword evidence="7" id="KW-1185">Reference proteome</keyword>
<keyword evidence="2" id="KW-0808">Transferase</keyword>
<dbReference type="OrthoDB" id="427800at2759"/>
<dbReference type="InterPro" id="IPR017459">
    <property type="entry name" value="Glycosyl_Trfase_fam3_N_dom"/>
</dbReference>
<evidence type="ECO:0000256" key="1">
    <source>
        <dbReference type="ARBA" id="ARBA00022676"/>
    </source>
</evidence>
<dbReference type="EMBL" id="CAJPDS010000083">
    <property type="protein sequence ID" value="CAF9935475.1"/>
    <property type="molecule type" value="Genomic_DNA"/>
</dbReference>
<dbReference type="GO" id="GO:0000162">
    <property type="term" value="P:L-tryptophan biosynthetic process"/>
    <property type="evidence" value="ECO:0007669"/>
    <property type="project" value="InterPro"/>
</dbReference>
<dbReference type="PANTHER" id="PTHR43285:SF2">
    <property type="entry name" value="ANTHRANILATE PHOSPHORIBOSYLTRANSFERASE"/>
    <property type="match status" value="1"/>
</dbReference>
<dbReference type="Pfam" id="PF02885">
    <property type="entry name" value="Glycos_trans_3N"/>
    <property type="match status" value="1"/>
</dbReference>
<sequence>MAPQAASKGPQTISISGLLKELKSRSSIHENEIAAAFALIFDNSLSAIQCSSFLSFLALSGRDQEPRILATCASRMREAAAQIDRESLRRVIRTRGRRAGSYRGGLCDIVGTGGDGHSTFNVSTTASILGSSLLLIAKHGNRASSSTSGSADLLQAIAPKAPNIEAVTAETLPRIYENSNYAFLFAPKFHTGMKHVATIRKELGFRTIFNLLGPLANPVEGLVEARIVGVAQQDLLPIFAESLRLSGADKVLVVCGAENLDEISCAGITHCRRVSRRRDPKLNGISGNQEEDDSTSDEEGESKATAEIDQFALRPADFGLSSHPLSEVSPGKLPGENAETLMRLLHNKLPKDDPVLVFVLINTAALFAISGICDADVSDMGHGDDGHVIRETGPGGLRWKEGVRRARWAIESGQALASLNAFIEATWASTANNG</sequence>
<feature type="domain" description="Glycosyl transferase family 3 N-terminal" evidence="5">
    <location>
        <begin position="18"/>
        <end position="80"/>
    </location>
</feature>
<dbReference type="Gene3D" id="1.20.970.10">
    <property type="entry name" value="Transferase, Pyrimidine Nucleoside Phosphorylase, Chain C"/>
    <property type="match status" value="1"/>
</dbReference>
<dbReference type="AlphaFoldDB" id="A0A8H3G470"/>
<feature type="region of interest" description="Disordered" evidence="3">
    <location>
        <begin position="279"/>
        <end position="305"/>
    </location>
</feature>
<dbReference type="InterPro" id="IPR000312">
    <property type="entry name" value="Glycosyl_Trfase_fam3"/>
</dbReference>
<organism evidence="6 7">
    <name type="scientific">Heterodermia speciosa</name>
    <dbReference type="NCBI Taxonomy" id="116794"/>
    <lineage>
        <taxon>Eukaryota</taxon>
        <taxon>Fungi</taxon>
        <taxon>Dikarya</taxon>
        <taxon>Ascomycota</taxon>
        <taxon>Pezizomycotina</taxon>
        <taxon>Lecanoromycetes</taxon>
        <taxon>OSLEUM clade</taxon>
        <taxon>Lecanoromycetidae</taxon>
        <taxon>Caliciales</taxon>
        <taxon>Physciaceae</taxon>
        <taxon>Heterodermia</taxon>
    </lineage>
</organism>
<dbReference type="NCBIfam" id="TIGR01245">
    <property type="entry name" value="trpD"/>
    <property type="match status" value="1"/>
</dbReference>
<evidence type="ECO:0000313" key="7">
    <source>
        <dbReference type="Proteomes" id="UP000664521"/>
    </source>
</evidence>
<accession>A0A8H3G470</accession>
<evidence type="ECO:0000256" key="3">
    <source>
        <dbReference type="SAM" id="MobiDB-lite"/>
    </source>
</evidence>
<dbReference type="PANTHER" id="PTHR43285">
    <property type="entry name" value="ANTHRANILATE PHOSPHORIBOSYLTRANSFERASE"/>
    <property type="match status" value="1"/>
</dbReference>
<name>A0A8H3G470_9LECA</name>
<dbReference type="Gene3D" id="3.40.1030.10">
    <property type="entry name" value="Nucleoside phosphorylase/phosphoribosyltransferase catalytic domain"/>
    <property type="match status" value="1"/>
</dbReference>
<evidence type="ECO:0000313" key="6">
    <source>
        <dbReference type="EMBL" id="CAF9935475.1"/>
    </source>
</evidence>
<feature type="domain" description="Glycosyl transferase family 3" evidence="4">
    <location>
        <begin position="106"/>
        <end position="416"/>
    </location>
</feature>
<dbReference type="Proteomes" id="UP000664521">
    <property type="component" value="Unassembled WGS sequence"/>
</dbReference>
<dbReference type="GO" id="GO:0004048">
    <property type="term" value="F:anthranilate phosphoribosyltransferase activity"/>
    <property type="evidence" value="ECO:0007669"/>
    <property type="project" value="InterPro"/>
</dbReference>
<protein>
    <submittedName>
        <fullName evidence="6">Anthranilate phosphoribosyltransferase</fullName>
    </submittedName>
</protein>
<dbReference type="GO" id="GO:0005829">
    <property type="term" value="C:cytosol"/>
    <property type="evidence" value="ECO:0007669"/>
    <property type="project" value="TreeGrafter"/>
</dbReference>
<reference evidence="6" key="1">
    <citation type="submission" date="2021-03" db="EMBL/GenBank/DDBJ databases">
        <authorList>
            <person name="Tagirdzhanova G."/>
        </authorList>
    </citation>
    <scope>NUCLEOTIDE SEQUENCE</scope>
</reference>
<keyword evidence="1 6" id="KW-0328">Glycosyltransferase</keyword>
<dbReference type="Pfam" id="PF00591">
    <property type="entry name" value="Glycos_transf_3"/>
    <property type="match status" value="1"/>
</dbReference>
<dbReference type="SUPFAM" id="SSF52418">
    <property type="entry name" value="Nucleoside phosphorylase/phosphoribosyltransferase catalytic domain"/>
    <property type="match status" value="1"/>
</dbReference>
<evidence type="ECO:0000256" key="2">
    <source>
        <dbReference type="ARBA" id="ARBA00022679"/>
    </source>
</evidence>
<feature type="compositionally biased region" description="Acidic residues" evidence="3">
    <location>
        <begin position="289"/>
        <end position="300"/>
    </location>
</feature>
<dbReference type="InterPro" id="IPR005940">
    <property type="entry name" value="Anthranilate_Pribosyl_Tfrase"/>
</dbReference>
<comment type="caution">
    <text evidence="6">The sequence shown here is derived from an EMBL/GenBank/DDBJ whole genome shotgun (WGS) entry which is preliminary data.</text>
</comment>
<dbReference type="InterPro" id="IPR035902">
    <property type="entry name" value="Nuc_phospho_transferase"/>
</dbReference>
<evidence type="ECO:0000259" key="5">
    <source>
        <dbReference type="Pfam" id="PF02885"/>
    </source>
</evidence>
<proteinExistence type="predicted"/>
<evidence type="ECO:0000259" key="4">
    <source>
        <dbReference type="Pfam" id="PF00591"/>
    </source>
</evidence>
<gene>
    <name evidence="6" type="primary">TRP4</name>
    <name evidence="6" type="ORF">HETSPECPRED_009800</name>
</gene>